<dbReference type="AlphaFoldDB" id="A0A1I7FQN2"/>
<dbReference type="STRING" id="351659.SAMN05421784_10513"/>
<evidence type="ECO:0000313" key="2">
    <source>
        <dbReference type="Proteomes" id="UP000242496"/>
    </source>
</evidence>
<dbReference type="RefSeq" id="WP_245758991.1">
    <property type="nucleotide sequence ID" value="NZ_CAWRBG010000049.1"/>
</dbReference>
<accession>A0A1I7FQN2</accession>
<evidence type="ECO:0000313" key="1">
    <source>
        <dbReference type="EMBL" id="SFU38336.1"/>
    </source>
</evidence>
<dbReference type="EMBL" id="FPBJ01000005">
    <property type="protein sequence ID" value="SFU38336.1"/>
    <property type="molecule type" value="Genomic_DNA"/>
</dbReference>
<name>A0A1I7FQN2_9GAMM</name>
<gene>
    <name evidence="1" type="ORF">SAMN05421784_10513</name>
</gene>
<sequence length="77" mass="8513">MIHEGAAKKRDGGKIDVNACNDVAGKILENVSHLDKEKEGTDPVYNVLDVDAVVKYFTEKSPIQYPKQDRIIDIGAK</sequence>
<keyword evidence="2" id="KW-1185">Reference proteome</keyword>
<protein>
    <submittedName>
        <fullName evidence="1">5'-nucleotidase</fullName>
    </submittedName>
</protein>
<organism evidence="1 2">
    <name type="scientific">Xenorhabdus koppenhoeferi</name>
    <dbReference type="NCBI Taxonomy" id="351659"/>
    <lineage>
        <taxon>Bacteria</taxon>
        <taxon>Pseudomonadati</taxon>
        <taxon>Pseudomonadota</taxon>
        <taxon>Gammaproteobacteria</taxon>
        <taxon>Enterobacterales</taxon>
        <taxon>Morganellaceae</taxon>
        <taxon>Xenorhabdus</taxon>
    </lineage>
</organism>
<dbReference type="Proteomes" id="UP000242496">
    <property type="component" value="Unassembled WGS sequence"/>
</dbReference>
<reference evidence="2" key="1">
    <citation type="submission" date="2016-10" db="EMBL/GenBank/DDBJ databases">
        <authorList>
            <person name="Varghese N."/>
            <person name="Submissions S."/>
        </authorList>
    </citation>
    <scope>NUCLEOTIDE SEQUENCE [LARGE SCALE GENOMIC DNA]</scope>
    <source>
        <strain evidence="2">DSM 18168</strain>
    </source>
</reference>
<proteinExistence type="predicted"/>